<feature type="signal peptide" evidence="1">
    <location>
        <begin position="1"/>
        <end position="16"/>
    </location>
</feature>
<evidence type="ECO:0000313" key="2">
    <source>
        <dbReference type="EMBL" id="CAD9102690.1"/>
    </source>
</evidence>
<evidence type="ECO:0000256" key="1">
    <source>
        <dbReference type="SAM" id="SignalP"/>
    </source>
</evidence>
<name>A0A7S1PVB3_ALECA</name>
<sequence length="331" mass="36899">MARLLALVLLAPCCGAVRLSKPSEDSLAVAAERLLDAAEDSLMERDAQVLQPAESLALERMSALSAPLLERAAAAARNTTRGRLVIYFVGDSILRYQFARMCKIETGRTPTVKYHDSGATTTCVTNKTYLVYNWNPVLEVGEIIPRMVAEHPAPDVVYFDGGSWLLHMAPYEPMTSLRFQTLQHFQERLTTLFVAWDAVAPRARLEFMTPFTVCTEKLIKKEKRALGRRAEADPRKAARPCVLDVVHEGLATEAVAAPICERFFLNDAGIQNLREASMKTVRELPWPLNESARVVDQYPLTAGHCNMSEDGVHFMGLIDEQLDVFFSANGW</sequence>
<proteinExistence type="predicted"/>
<dbReference type="EMBL" id="HBGE01013911">
    <property type="protein sequence ID" value="CAD9102690.1"/>
    <property type="molecule type" value="Transcribed_RNA"/>
</dbReference>
<accession>A0A7S1PVB3</accession>
<organism evidence="2">
    <name type="scientific">Alexandrium catenella</name>
    <name type="common">Red tide dinoflagellate</name>
    <name type="synonym">Gonyaulax catenella</name>
    <dbReference type="NCBI Taxonomy" id="2925"/>
    <lineage>
        <taxon>Eukaryota</taxon>
        <taxon>Sar</taxon>
        <taxon>Alveolata</taxon>
        <taxon>Dinophyceae</taxon>
        <taxon>Gonyaulacales</taxon>
        <taxon>Pyrocystaceae</taxon>
        <taxon>Alexandrium</taxon>
    </lineage>
</organism>
<reference evidence="2" key="1">
    <citation type="submission" date="2021-01" db="EMBL/GenBank/DDBJ databases">
        <authorList>
            <person name="Corre E."/>
            <person name="Pelletier E."/>
            <person name="Niang G."/>
            <person name="Scheremetjew M."/>
            <person name="Finn R."/>
            <person name="Kale V."/>
            <person name="Holt S."/>
            <person name="Cochrane G."/>
            <person name="Meng A."/>
            <person name="Brown T."/>
            <person name="Cohen L."/>
        </authorList>
    </citation>
    <scope>NUCLEOTIDE SEQUENCE</scope>
    <source>
        <strain evidence="2">OF101</strain>
    </source>
</reference>
<feature type="chain" id="PRO_5030806303" evidence="1">
    <location>
        <begin position="17"/>
        <end position="331"/>
    </location>
</feature>
<dbReference type="AlphaFoldDB" id="A0A7S1PVB3"/>
<protein>
    <submittedName>
        <fullName evidence="2">Uncharacterized protein</fullName>
    </submittedName>
</protein>
<keyword evidence="1" id="KW-0732">Signal</keyword>
<gene>
    <name evidence="2" type="ORF">ACAT0790_LOCUS8173</name>
</gene>